<dbReference type="SUPFAM" id="SSF82549">
    <property type="entry name" value="DAK1/DegV-like"/>
    <property type="match status" value="1"/>
</dbReference>
<dbReference type="InterPro" id="IPR043168">
    <property type="entry name" value="DegV_C"/>
</dbReference>
<name>A0A412PEB4_9FIRM</name>
<dbReference type="Pfam" id="PF02645">
    <property type="entry name" value="DegV"/>
    <property type="match status" value="1"/>
</dbReference>
<dbReference type="GO" id="GO:0008289">
    <property type="term" value="F:lipid binding"/>
    <property type="evidence" value="ECO:0007669"/>
    <property type="project" value="UniProtKB-KW"/>
</dbReference>
<gene>
    <name evidence="2" type="ORF">DWX20_04140</name>
</gene>
<sequence>MKVVLVAESGADIPKEIAEKEGIYIVPMHVTFNGETKDDGTFPASNIIDYFEKSLKIPKTSGSTIVDFDYIFDRIHEDHPEAHILYLAYSSVTTCAYGCAQIAMENRDYITAIDTKLYSIGQGQVLVRMAELLREHPEWGIEEAVSAAKDLIARGHMSFIPKTLAFLVAGGRVSNAKALLAGVLLLHPCIEAKDGRLVAGKNYRGKMNRVIYKMMNDFLVNNAIARDEVWCCTTVGFDETLKPEVEEYLHNQGVEKVRWSQCGGVITTHGGPGAFGIAGFRTK</sequence>
<dbReference type="Gene3D" id="3.30.1180.10">
    <property type="match status" value="1"/>
</dbReference>
<dbReference type="InterPro" id="IPR050270">
    <property type="entry name" value="DegV_domain_contain"/>
</dbReference>
<dbReference type="Proteomes" id="UP000284731">
    <property type="component" value="Unassembled WGS sequence"/>
</dbReference>
<dbReference type="Gene3D" id="3.40.50.10170">
    <property type="match status" value="1"/>
</dbReference>
<dbReference type="InterPro" id="IPR003797">
    <property type="entry name" value="DegV"/>
</dbReference>
<dbReference type="RefSeq" id="WP_118764598.1">
    <property type="nucleotide sequence ID" value="NZ_CABJCF010000002.1"/>
</dbReference>
<organism evidence="2 3">
    <name type="scientific">Solobacterium moorei</name>
    <dbReference type="NCBI Taxonomy" id="102148"/>
    <lineage>
        <taxon>Bacteria</taxon>
        <taxon>Bacillati</taxon>
        <taxon>Bacillota</taxon>
        <taxon>Erysipelotrichia</taxon>
        <taxon>Erysipelotrichales</taxon>
        <taxon>Erysipelotrichaceae</taxon>
        <taxon>Solobacterium</taxon>
    </lineage>
</organism>
<reference evidence="2 3" key="1">
    <citation type="submission" date="2018-08" db="EMBL/GenBank/DDBJ databases">
        <title>A genome reference for cultivated species of the human gut microbiota.</title>
        <authorList>
            <person name="Zou Y."/>
            <person name="Xue W."/>
            <person name="Luo G."/>
        </authorList>
    </citation>
    <scope>NUCLEOTIDE SEQUENCE [LARGE SCALE GENOMIC DNA]</scope>
    <source>
        <strain evidence="2 3">AF18-46</strain>
    </source>
</reference>
<keyword evidence="1" id="KW-0446">Lipid-binding</keyword>
<dbReference type="NCBIfam" id="TIGR00762">
    <property type="entry name" value="DegV"/>
    <property type="match status" value="1"/>
</dbReference>
<dbReference type="PROSITE" id="PS51482">
    <property type="entry name" value="DEGV"/>
    <property type="match status" value="1"/>
</dbReference>
<accession>A0A412PEB4</accession>
<dbReference type="AlphaFoldDB" id="A0A412PEB4"/>
<evidence type="ECO:0000313" key="2">
    <source>
        <dbReference type="EMBL" id="RGT56006.1"/>
    </source>
</evidence>
<dbReference type="PANTHER" id="PTHR33434:SF2">
    <property type="entry name" value="FATTY ACID-BINDING PROTEIN TM_1468"/>
    <property type="match status" value="1"/>
</dbReference>
<comment type="caution">
    <text evidence="2">The sequence shown here is derived from an EMBL/GenBank/DDBJ whole genome shotgun (WGS) entry which is preliminary data.</text>
</comment>
<proteinExistence type="predicted"/>
<dbReference type="PANTHER" id="PTHR33434">
    <property type="entry name" value="DEGV DOMAIN-CONTAINING PROTEIN DR_1986-RELATED"/>
    <property type="match status" value="1"/>
</dbReference>
<protein>
    <submittedName>
        <fullName evidence="2">DegV family EDD domain-containing protein</fullName>
    </submittedName>
</protein>
<evidence type="ECO:0000256" key="1">
    <source>
        <dbReference type="ARBA" id="ARBA00023121"/>
    </source>
</evidence>
<evidence type="ECO:0000313" key="3">
    <source>
        <dbReference type="Proteomes" id="UP000284731"/>
    </source>
</evidence>
<dbReference type="EMBL" id="QRWX01000002">
    <property type="protein sequence ID" value="RGT56006.1"/>
    <property type="molecule type" value="Genomic_DNA"/>
</dbReference>